<keyword evidence="13" id="KW-0675">Receptor</keyword>
<evidence type="ECO:0000313" key="14">
    <source>
        <dbReference type="Proteomes" id="UP000254331"/>
    </source>
</evidence>
<evidence type="ECO:0000256" key="1">
    <source>
        <dbReference type="ARBA" id="ARBA00004571"/>
    </source>
</evidence>
<dbReference type="GO" id="GO:0044718">
    <property type="term" value="P:siderophore transmembrane transport"/>
    <property type="evidence" value="ECO:0007669"/>
    <property type="project" value="TreeGrafter"/>
</dbReference>
<name>A0A379F407_PROVU</name>
<evidence type="ECO:0000256" key="6">
    <source>
        <dbReference type="ARBA" id="ARBA00023077"/>
    </source>
</evidence>
<evidence type="ECO:0000256" key="7">
    <source>
        <dbReference type="ARBA" id="ARBA00023136"/>
    </source>
</evidence>
<dbReference type="InterPro" id="IPR036942">
    <property type="entry name" value="Beta-barrel_TonB_sf"/>
</dbReference>
<dbReference type="PROSITE" id="PS52016">
    <property type="entry name" value="TONB_DEPENDENT_REC_3"/>
    <property type="match status" value="1"/>
</dbReference>
<dbReference type="OrthoDB" id="6046653at2"/>
<evidence type="ECO:0000256" key="10">
    <source>
        <dbReference type="RuleBase" id="RU003357"/>
    </source>
</evidence>
<dbReference type="Pfam" id="PF00593">
    <property type="entry name" value="TonB_dep_Rec_b-barrel"/>
    <property type="match status" value="1"/>
</dbReference>
<dbReference type="RefSeq" id="WP_036937343.1">
    <property type="nucleotide sequence ID" value="NZ_JADSTZ010000002.1"/>
</dbReference>
<evidence type="ECO:0000259" key="12">
    <source>
        <dbReference type="Pfam" id="PF07715"/>
    </source>
</evidence>
<evidence type="ECO:0000256" key="5">
    <source>
        <dbReference type="ARBA" id="ARBA00022692"/>
    </source>
</evidence>
<dbReference type="GO" id="GO:0015232">
    <property type="term" value="F:heme transmembrane transporter activity"/>
    <property type="evidence" value="ECO:0007669"/>
    <property type="project" value="InterPro"/>
</dbReference>
<dbReference type="Proteomes" id="UP000254331">
    <property type="component" value="Unassembled WGS sequence"/>
</dbReference>
<proteinExistence type="inferred from homology"/>
<dbReference type="InterPro" id="IPR037066">
    <property type="entry name" value="Plug_dom_sf"/>
</dbReference>
<comment type="subcellular location">
    <subcellularLocation>
        <location evidence="1 9">Cell outer membrane</location>
        <topology evidence="1 9">Multi-pass membrane protein</topology>
    </subcellularLocation>
</comment>
<dbReference type="PANTHER" id="PTHR30069">
    <property type="entry name" value="TONB-DEPENDENT OUTER MEMBRANE RECEPTOR"/>
    <property type="match status" value="1"/>
</dbReference>
<dbReference type="GO" id="GO:0015344">
    <property type="term" value="F:siderophore uptake transmembrane transporter activity"/>
    <property type="evidence" value="ECO:0007669"/>
    <property type="project" value="TreeGrafter"/>
</dbReference>
<dbReference type="GO" id="GO:0009279">
    <property type="term" value="C:cell outer membrane"/>
    <property type="evidence" value="ECO:0007669"/>
    <property type="project" value="UniProtKB-SubCell"/>
</dbReference>
<dbReference type="Gene3D" id="2.170.130.10">
    <property type="entry name" value="TonB-dependent receptor, plug domain"/>
    <property type="match status" value="1"/>
</dbReference>
<dbReference type="InterPro" id="IPR000531">
    <property type="entry name" value="Beta-barrel_TonB"/>
</dbReference>
<protein>
    <submittedName>
        <fullName evidence="13">Hemin receptor</fullName>
    </submittedName>
</protein>
<dbReference type="Pfam" id="PF07715">
    <property type="entry name" value="Plug"/>
    <property type="match status" value="1"/>
</dbReference>
<dbReference type="SUPFAM" id="SSF56935">
    <property type="entry name" value="Porins"/>
    <property type="match status" value="1"/>
</dbReference>
<feature type="domain" description="TonB-dependent receptor plug" evidence="12">
    <location>
        <begin position="67"/>
        <end position="156"/>
    </location>
</feature>
<keyword evidence="5 9" id="KW-0812">Transmembrane</keyword>
<dbReference type="Gene3D" id="2.40.170.20">
    <property type="entry name" value="TonB-dependent receptor, beta-barrel domain"/>
    <property type="match status" value="1"/>
</dbReference>
<dbReference type="InterPro" id="IPR012910">
    <property type="entry name" value="Plug_dom"/>
</dbReference>
<feature type="domain" description="TonB-dependent receptor-like beta-barrel" evidence="11">
    <location>
        <begin position="242"/>
        <end position="692"/>
    </location>
</feature>
<evidence type="ECO:0000313" key="13">
    <source>
        <dbReference type="EMBL" id="SUC14359.1"/>
    </source>
</evidence>
<keyword evidence="6 10" id="KW-0798">TonB box</keyword>
<evidence type="ECO:0000256" key="8">
    <source>
        <dbReference type="ARBA" id="ARBA00023237"/>
    </source>
</evidence>
<comment type="similarity">
    <text evidence="2 9 10">Belongs to the TonB-dependent receptor family.</text>
</comment>
<dbReference type="PANTHER" id="PTHR30069:SF41">
    <property type="entry name" value="HEME_HEMOPEXIN UTILIZATION PROTEIN C"/>
    <property type="match status" value="1"/>
</dbReference>
<organism evidence="13 14">
    <name type="scientific">Proteus vulgaris</name>
    <dbReference type="NCBI Taxonomy" id="585"/>
    <lineage>
        <taxon>Bacteria</taxon>
        <taxon>Pseudomonadati</taxon>
        <taxon>Pseudomonadota</taxon>
        <taxon>Gammaproteobacteria</taxon>
        <taxon>Enterobacterales</taxon>
        <taxon>Morganellaceae</taxon>
        <taxon>Proteus</taxon>
    </lineage>
</organism>
<gene>
    <name evidence="13" type="primary">hmuR1</name>
    <name evidence="13" type="ORF">NCTC10376_00162</name>
</gene>
<dbReference type="InterPro" id="IPR039426">
    <property type="entry name" value="TonB-dep_rcpt-like"/>
</dbReference>
<evidence type="ECO:0000256" key="3">
    <source>
        <dbReference type="ARBA" id="ARBA00022448"/>
    </source>
</evidence>
<dbReference type="CDD" id="cd01347">
    <property type="entry name" value="ligand_gated_channel"/>
    <property type="match status" value="1"/>
</dbReference>
<dbReference type="EMBL" id="UGTW01000001">
    <property type="protein sequence ID" value="SUC14359.1"/>
    <property type="molecule type" value="Genomic_DNA"/>
</dbReference>
<evidence type="ECO:0000259" key="11">
    <source>
        <dbReference type="Pfam" id="PF00593"/>
    </source>
</evidence>
<keyword evidence="4 9" id="KW-1134">Transmembrane beta strand</keyword>
<keyword evidence="3 9" id="KW-0813">Transport</keyword>
<evidence type="ECO:0000256" key="2">
    <source>
        <dbReference type="ARBA" id="ARBA00009810"/>
    </source>
</evidence>
<dbReference type="AlphaFoldDB" id="A0A379F407"/>
<dbReference type="NCBIfam" id="TIGR01785">
    <property type="entry name" value="TonB-hemin"/>
    <property type="match status" value="1"/>
</dbReference>
<keyword evidence="8 9" id="KW-0998">Cell outer membrane</keyword>
<sequence length="728" mass="82403">MDIYGMCMLKKHYKYSGIATTLCLLYTPITSAQSDNTEMDSLTVVGHSIDKKIHDFHSILDSSTPLAQTASTTGEMLNKVAGTTISGTGVTNGANILMRGYDQKGVKILVDGIQQPLENTINNLGGIFLDPSLIKRIDIKHGSSPVLHGNGAMGGVVSFQTLDPRTLLHANEKLSAKLFTSVSSADKHFTYGGILAGRVDIAEGLFAYSQRQRGPIHLANGDKLENHEHIKNFFAKAYLYPTTAQTLLLSARHYYNDGKQREVLHRMGGYGKNESNQVERRSEQKNYSLTYYYEPEANTWINLTSHLYYSEFNINQTFLTDTSLSDYQRRKNQQGKIGRNEDRTQSTYGLKFENNAQFSYLEKFNQKLTLGTEAYQQKMVSNQAAKNFPLAKMIYVAGWLESQLSTPHIPLALTTGLRYHYYKNKPQSELNSLLEDFKQHKPDFHQTSENEISKNIALTFTPAQWLQLYTSYSTNMRVPTLNEMFNDSLHFEIPAIFGRTAKGFWIPNPNLRPEKNRTWEYGGKLTFSHLLTSDDEFSLNVAYFDTKAIDYITYDVWDARVLTKKLHLQAINIPQALIEGVDLGLRYSHPFISIGLGYNRTQTLELTSHETISPVRPEILTTFIQLPVAKTPFSLGWSGKFASATENRGTHKGRAPHVKGKTTNRMQELITQYPGYGIHDFSISYQSQNNKDIQAALVLANAFNREYFSAMGVPQESRNIKMSVSYRW</sequence>
<reference evidence="13 14" key="1">
    <citation type="submission" date="2018-06" db="EMBL/GenBank/DDBJ databases">
        <authorList>
            <consortium name="Pathogen Informatics"/>
            <person name="Doyle S."/>
        </authorList>
    </citation>
    <scope>NUCLEOTIDE SEQUENCE [LARGE SCALE GENOMIC DNA]</scope>
    <source>
        <strain evidence="13 14">NCTC10376</strain>
    </source>
</reference>
<dbReference type="InterPro" id="IPR011276">
    <property type="entry name" value="TonB_haem/Hb_rcpt"/>
</dbReference>
<evidence type="ECO:0000256" key="4">
    <source>
        <dbReference type="ARBA" id="ARBA00022452"/>
    </source>
</evidence>
<accession>A0A379F407</accession>
<evidence type="ECO:0000256" key="9">
    <source>
        <dbReference type="PROSITE-ProRule" id="PRU01360"/>
    </source>
</evidence>
<keyword evidence="7 9" id="KW-0472">Membrane</keyword>